<name>X6N1H1_RETFI</name>
<gene>
    <name evidence="1" type="ORF">RFI_18063</name>
</gene>
<dbReference type="AlphaFoldDB" id="X6N1H1"/>
<reference evidence="1 2" key="1">
    <citation type="journal article" date="2013" name="Curr. Biol.">
        <title>The Genome of the Foraminiferan Reticulomyxa filosa.</title>
        <authorList>
            <person name="Glockner G."/>
            <person name="Hulsmann N."/>
            <person name="Schleicher M."/>
            <person name="Noegel A.A."/>
            <person name="Eichinger L."/>
            <person name="Gallinger C."/>
            <person name="Pawlowski J."/>
            <person name="Sierra R."/>
            <person name="Euteneuer U."/>
            <person name="Pillet L."/>
            <person name="Moustafa A."/>
            <person name="Platzer M."/>
            <person name="Groth M."/>
            <person name="Szafranski K."/>
            <person name="Schliwa M."/>
        </authorList>
    </citation>
    <scope>NUCLEOTIDE SEQUENCE [LARGE SCALE GENOMIC DNA]</scope>
</reference>
<evidence type="ECO:0000313" key="1">
    <source>
        <dbReference type="EMBL" id="ETO19172.1"/>
    </source>
</evidence>
<accession>X6N1H1</accession>
<keyword evidence="2" id="KW-1185">Reference proteome</keyword>
<sequence>MEEKKNTELIQTFQEFWRFYEEFHKDITKIITDANLKTDFVSNAAAIENNANAHIDDNEDNNVTSPFAISAKSLDDGNYDPFPPISPVNGITELYLRLRFICRDFFLLVWNSNGIFVFEELVVKSTTFKSLKPNSFLKSYSDSSLRLNFEAISQKFPKCTIGSCIFTYQQFFQNVRLSRRGMLKKSLFLSCLFFFEFSYYQRFSQSI</sequence>
<proteinExistence type="predicted"/>
<evidence type="ECO:0000313" key="2">
    <source>
        <dbReference type="Proteomes" id="UP000023152"/>
    </source>
</evidence>
<organism evidence="1 2">
    <name type="scientific">Reticulomyxa filosa</name>
    <dbReference type="NCBI Taxonomy" id="46433"/>
    <lineage>
        <taxon>Eukaryota</taxon>
        <taxon>Sar</taxon>
        <taxon>Rhizaria</taxon>
        <taxon>Retaria</taxon>
        <taxon>Foraminifera</taxon>
        <taxon>Monothalamids</taxon>
        <taxon>Reticulomyxidae</taxon>
        <taxon>Reticulomyxa</taxon>
    </lineage>
</organism>
<protein>
    <submittedName>
        <fullName evidence="1">Uncharacterized protein</fullName>
    </submittedName>
</protein>
<dbReference type="EMBL" id="ASPP01013958">
    <property type="protein sequence ID" value="ETO19172.1"/>
    <property type="molecule type" value="Genomic_DNA"/>
</dbReference>
<comment type="caution">
    <text evidence="1">The sequence shown here is derived from an EMBL/GenBank/DDBJ whole genome shotgun (WGS) entry which is preliminary data.</text>
</comment>
<dbReference type="Proteomes" id="UP000023152">
    <property type="component" value="Unassembled WGS sequence"/>
</dbReference>